<dbReference type="InterPro" id="IPR008928">
    <property type="entry name" value="6-hairpin_glycosidase_sf"/>
</dbReference>
<evidence type="ECO:0000256" key="4">
    <source>
        <dbReference type="ARBA" id="ARBA00022801"/>
    </source>
</evidence>
<reference evidence="8 9" key="1">
    <citation type="submission" date="2016-10" db="EMBL/GenBank/DDBJ databases">
        <authorList>
            <person name="de Groot N.N."/>
        </authorList>
    </citation>
    <scope>NUCLEOTIDE SEQUENCE [LARGE SCALE GENOMIC DNA]</scope>
    <source>
        <strain evidence="8 9">DSM 19012</strain>
    </source>
</reference>
<name>A0A1I1VZA4_9BACT</name>
<proteinExistence type="inferred from homology"/>
<evidence type="ECO:0000313" key="8">
    <source>
        <dbReference type="EMBL" id="SFD88155.1"/>
    </source>
</evidence>
<keyword evidence="5" id="KW-0136">Cellulose degradation</keyword>
<evidence type="ECO:0000256" key="5">
    <source>
        <dbReference type="ARBA" id="ARBA00023001"/>
    </source>
</evidence>
<dbReference type="STRING" id="385682.SAMN05444380_103138"/>
<dbReference type="InParanoid" id="A0A1I1VZA4"/>
<dbReference type="RefSeq" id="WP_010528049.1">
    <property type="nucleotide sequence ID" value="NZ_AFSL01000070.1"/>
</dbReference>
<dbReference type="GO" id="GO:0030245">
    <property type="term" value="P:cellulose catabolic process"/>
    <property type="evidence" value="ECO:0007669"/>
    <property type="project" value="UniProtKB-KW"/>
</dbReference>
<dbReference type="Pfam" id="PF01270">
    <property type="entry name" value="Glyco_hydro_8"/>
    <property type="match status" value="1"/>
</dbReference>
<sequence length="95" mass="11217">MGCVSDLKKHDVRIDVLSYGMMVAFQFNMKEFFDRIWRETKKFLHHKEGPRKGYFALSFDPEKMQPNSYGSASDGEFNFVTILLLASNRWKMVRD</sequence>
<dbReference type="Proteomes" id="UP000181976">
    <property type="component" value="Unassembled WGS sequence"/>
</dbReference>
<evidence type="ECO:0000256" key="7">
    <source>
        <dbReference type="ARBA" id="ARBA00023326"/>
    </source>
</evidence>
<evidence type="ECO:0000256" key="1">
    <source>
        <dbReference type="ARBA" id="ARBA00000966"/>
    </source>
</evidence>
<dbReference type="SUPFAM" id="SSF48208">
    <property type="entry name" value="Six-hairpin glycosidases"/>
    <property type="match status" value="1"/>
</dbReference>
<dbReference type="EC" id="3.2.1.4" evidence="3"/>
<evidence type="ECO:0000256" key="3">
    <source>
        <dbReference type="ARBA" id="ARBA00012601"/>
    </source>
</evidence>
<evidence type="ECO:0000256" key="6">
    <source>
        <dbReference type="ARBA" id="ARBA00023295"/>
    </source>
</evidence>
<protein>
    <recommendedName>
        <fullName evidence="3">cellulase</fullName>
        <ecNumber evidence="3">3.2.1.4</ecNumber>
    </recommendedName>
</protein>
<dbReference type="eggNOG" id="COG3405">
    <property type="taxonomic scope" value="Bacteria"/>
</dbReference>
<keyword evidence="4 8" id="KW-0378">Hydrolase</keyword>
<keyword evidence="7" id="KW-0624">Polysaccharide degradation</keyword>
<keyword evidence="7" id="KW-0119">Carbohydrate metabolism</keyword>
<keyword evidence="8" id="KW-0858">Xylan degradation</keyword>
<dbReference type="GO" id="GO:0008810">
    <property type="term" value="F:cellulase activity"/>
    <property type="evidence" value="ECO:0007669"/>
    <property type="project" value="UniProtKB-EC"/>
</dbReference>
<organism evidence="8 9">
    <name type="scientific">Thermophagus xiamenensis</name>
    <dbReference type="NCBI Taxonomy" id="385682"/>
    <lineage>
        <taxon>Bacteria</taxon>
        <taxon>Pseudomonadati</taxon>
        <taxon>Bacteroidota</taxon>
        <taxon>Bacteroidia</taxon>
        <taxon>Marinilabiliales</taxon>
        <taxon>Marinilabiliaceae</taxon>
        <taxon>Thermophagus</taxon>
    </lineage>
</organism>
<dbReference type="EMBL" id="FONA01000003">
    <property type="protein sequence ID" value="SFD88155.1"/>
    <property type="molecule type" value="Genomic_DNA"/>
</dbReference>
<dbReference type="InterPro" id="IPR002037">
    <property type="entry name" value="Glyco_hydro_8"/>
</dbReference>
<dbReference type="InterPro" id="IPR012341">
    <property type="entry name" value="6hp_glycosidase-like_sf"/>
</dbReference>
<evidence type="ECO:0000256" key="2">
    <source>
        <dbReference type="ARBA" id="ARBA00009209"/>
    </source>
</evidence>
<comment type="similarity">
    <text evidence="2">Belongs to the glycosyl hydrolase 8 (cellulase D) family.</text>
</comment>
<dbReference type="GO" id="GO:0045493">
    <property type="term" value="P:xylan catabolic process"/>
    <property type="evidence" value="ECO:0007669"/>
    <property type="project" value="UniProtKB-KW"/>
</dbReference>
<evidence type="ECO:0000313" key="9">
    <source>
        <dbReference type="Proteomes" id="UP000181976"/>
    </source>
</evidence>
<keyword evidence="9" id="KW-1185">Reference proteome</keyword>
<accession>A0A1I1VZA4</accession>
<keyword evidence="6 8" id="KW-0326">Glycosidase</keyword>
<dbReference type="AlphaFoldDB" id="A0A1I1VZA4"/>
<comment type="catalytic activity">
    <reaction evidence="1">
        <text>Endohydrolysis of (1-&gt;4)-beta-D-glucosidic linkages in cellulose, lichenin and cereal beta-D-glucans.</text>
        <dbReference type="EC" id="3.2.1.4"/>
    </reaction>
</comment>
<gene>
    <name evidence="8" type="ORF">SAMN05444380_103138</name>
</gene>
<dbReference type="Gene3D" id="1.50.10.10">
    <property type="match status" value="1"/>
</dbReference>